<evidence type="ECO:0008006" key="5">
    <source>
        <dbReference type="Google" id="ProtNLM"/>
    </source>
</evidence>
<keyword evidence="4" id="KW-1185">Reference proteome</keyword>
<name>A0A813FCG3_POLGL</name>
<dbReference type="SMART" id="SM00028">
    <property type="entry name" value="TPR"/>
    <property type="match status" value="3"/>
</dbReference>
<sequence length="401" mass="43987">LSVRESALQELRPERQERSRQEQQQQQQQQQLQQHHQQQQQQREQQHKQRSRVPSPEPSADEEAQTRTSATEAPQKSMTILHEIERDFGEFARSVGYQGDVGPLWEEAQAQAEALAKPSSQQRQAQVPATPQTPQRITPVAADIQLRPGGGIGPDGFYISPPRRGVQPRSPPSASGSYPASPGRGDEWLTDTYGPRQEREPEALGPDALEPSGTQRQPSSGEREWEEAFETSPAARSRGSGPLPAAAQESFQQAEALCQRQRFAEAIPLFRQTLELLEEGGLVASTPGSPAAAVAAEVWAHLGVAMQSLDRVPESIDGYRRAVTLDPSLHVCFANLATLHAYLNERERAVEYITRALTLDPHNPTYAQLRSQFTSEGKGDAASEATSSPESNGDGSADEEL</sequence>
<comment type="caution">
    <text evidence="3">The sequence shown here is derived from an EMBL/GenBank/DDBJ whole genome shotgun (WGS) entry which is preliminary data.</text>
</comment>
<feature type="repeat" description="TPR" evidence="1">
    <location>
        <begin position="330"/>
        <end position="363"/>
    </location>
</feature>
<evidence type="ECO:0000313" key="3">
    <source>
        <dbReference type="EMBL" id="CAE8609535.1"/>
    </source>
</evidence>
<keyword evidence="1" id="KW-0802">TPR repeat</keyword>
<feature type="region of interest" description="Disordered" evidence="2">
    <location>
        <begin position="369"/>
        <end position="401"/>
    </location>
</feature>
<feature type="non-terminal residue" evidence="3">
    <location>
        <position position="401"/>
    </location>
</feature>
<dbReference type="InterPro" id="IPR019734">
    <property type="entry name" value="TPR_rpt"/>
</dbReference>
<accession>A0A813FCG3</accession>
<dbReference type="EMBL" id="CAJNNV010024343">
    <property type="protein sequence ID" value="CAE8609535.1"/>
    <property type="molecule type" value="Genomic_DNA"/>
</dbReference>
<feature type="compositionally biased region" description="Polar residues" evidence="2">
    <location>
        <begin position="384"/>
        <end position="394"/>
    </location>
</feature>
<evidence type="ECO:0000313" key="4">
    <source>
        <dbReference type="Proteomes" id="UP000654075"/>
    </source>
</evidence>
<feature type="repeat" description="TPR" evidence="1">
    <location>
        <begin position="296"/>
        <end position="329"/>
    </location>
</feature>
<dbReference type="OrthoDB" id="435875at2759"/>
<feature type="compositionally biased region" description="Low complexity" evidence="2">
    <location>
        <begin position="111"/>
        <end position="136"/>
    </location>
</feature>
<dbReference type="Gene3D" id="1.25.40.10">
    <property type="entry name" value="Tetratricopeptide repeat domain"/>
    <property type="match status" value="1"/>
</dbReference>
<dbReference type="InterPro" id="IPR011990">
    <property type="entry name" value="TPR-like_helical_dom_sf"/>
</dbReference>
<dbReference type="Pfam" id="PF13181">
    <property type="entry name" value="TPR_8"/>
    <property type="match status" value="1"/>
</dbReference>
<feature type="compositionally biased region" description="Low complexity" evidence="2">
    <location>
        <begin position="22"/>
        <end position="43"/>
    </location>
</feature>
<protein>
    <recommendedName>
        <fullName evidence="5">Peroxin-5</fullName>
    </recommendedName>
</protein>
<evidence type="ECO:0000256" key="2">
    <source>
        <dbReference type="SAM" id="MobiDB-lite"/>
    </source>
</evidence>
<dbReference type="PROSITE" id="PS50005">
    <property type="entry name" value="TPR"/>
    <property type="match status" value="2"/>
</dbReference>
<gene>
    <name evidence="3" type="ORF">PGLA1383_LOCUS27362</name>
</gene>
<dbReference type="Proteomes" id="UP000654075">
    <property type="component" value="Unassembled WGS sequence"/>
</dbReference>
<feature type="region of interest" description="Disordered" evidence="2">
    <location>
        <begin position="111"/>
        <end position="248"/>
    </location>
</feature>
<proteinExistence type="predicted"/>
<feature type="compositionally biased region" description="Polar residues" evidence="2">
    <location>
        <begin position="66"/>
        <end position="78"/>
    </location>
</feature>
<evidence type="ECO:0000256" key="1">
    <source>
        <dbReference type="PROSITE-ProRule" id="PRU00339"/>
    </source>
</evidence>
<reference evidence="3" key="1">
    <citation type="submission" date="2021-02" db="EMBL/GenBank/DDBJ databases">
        <authorList>
            <person name="Dougan E. K."/>
            <person name="Rhodes N."/>
            <person name="Thang M."/>
            <person name="Chan C."/>
        </authorList>
    </citation>
    <scope>NUCLEOTIDE SEQUENCE</scope>
</reference>
<feature type="compositionally biased region" description="Basic and acidic residues" evidence="2">
    <location>
        <begin position="11"/>
        <end position="21"/>
    </location>
</feature>
<feature type="region of interest" description="Disordered" evidence="2">
    <location>
        <begin position="1"/>
        <end position="82"/>
    </location>
</feature>
<feature type="compositionally biased region" description="Low complexity" evidence="2">
    <location>
        <begin position="172"/>
        <end position="183"/>
    </location>
</feature>
<organism evidence="3 4">
    <name type="scientific">Polarella glacialis</name>
    <name type="common">Dinoflagellate</name>
    <dbReference type="NCBI Taxonomy" id="89957"/>
    <lineage>
        <taxon>Eukaryota</taxon>
        <taxon>Sar</taxon>
        <taxon>Alveolata</taxon>
        <taxon>Dinophyceae</taxon>
        <taxon>Suessiales</taxon>
        <taxon>Suessiaceae</taxon>
        <taxon>Polarella</taxon>
    </lineage>
</organism>
<dbReference type="AlphaFoldDB" id="A0A813FCG3"/>
<dbReference type="SUPFAM" id="SSF48452">
    <property type="entry name" value="TPR-like"/>
    <property type="match status" value="1"/>
</dbReference>